<protein>
    <submittedName>
        <fullName evidence="1">Uncharacterized protein</fullName>
    </submittedName>
</protein>
<reference evidence="1 2" key="1">
    <citation type="submission" date="2014-02" db="EMBL/GenBank/DDBJ databases">
        <authorList>
            <person name="Sears C."/>
            <person name="Carroll K."/>
            <person name="Sack B.R."/>
            <person name="Qadri F."/>
            <person name="Myers L.L."/>
            <person name="Chung G.-T."/>
            <person name="Escheverria P."/>
            <person name="Fraser C.M."/>
            <person name="Sadzewicz L."/>
            <person name="Shefchek K.A."/>
            <person name="Tallon L."/>
            <person name="Das S.P."/>
            <person name="Daugherty S."/>
            <person name="Mongodin E.F."/>
        </authorList>
    </citation>
    <scope>NUCLEOTIDE SEQUENCE [LARGE SCALE GENOMIC DNA]</scope>
    <source>
        <strain evidence="2">3998T(B)3</strain>
    </source>
</reference>
<organism evidence="1 2">
    <name type="scientific">Bacteroides fragilis str. 3998T(B)3</name>
    <dbReference type="NCBI Taxonomy" id="1339316"/>
    <lineage>
        <taxon>Bacteria</taxon>
        <taxon>Pseudomonadati</taxon>
        <taxon>Bacteroidota</taxon>
        <taxon>Bacteroidia</taxon>
        <taxon>Bacteroidales</taxon>
        <taxon>Bacteroidaceae</taxon>
        <taxon>Bacteroides</taxon>
    </lineage>
</organism>
<evidence type="ECO:0000313" key="2">
    <source>
        <dbReference type="Proteomes" id="UP000020773"/>
    </source>
</evidence>
<gene>
    <name evidence="1" type="ORF">M125_1903</name>
</gene>
<dbReference type="PATRIC" id="fig|1339316.3.peg.1838"/>
<sequence>MAVYCFESKYLLLILWEAGREQTNTIEAEQHGFVMLNSE</sequence>
<proteinExistence type="predicted"/>
<evidence type="ECO:0000313" key="1">
    <source>
        <dbReference type="EMBL" id="EXY91369.1"/>
    </source>
</evidence>
<comment type="caution">
    <text evidence="1">The sequence shown here is derived from an EMBL/GenBank/DDBJ whole genome shotgun (WGS) entry which is preliminary data.</text>
</comment>
<name>A0A015U3N3_BACFG</name>
<dbReference type="Proteomes" id="UP000020773">
    <property type="component" value="Unassembled WGS sequence"/>
</dbReference>
<accession>A0A015U3N3</accession>
<dbReference type="AlphaFoldDB" id="A0A015U3N3"/>
<dbReference type="EMBL" id="JGDB01000055">
    <property type="protein sequence ID" value="EXY91369.1"/>
    <property type="molecule type" value="Genomic_DNA"/>
</dbReference>